<protein>
    <submittedName>
        <fullName evidence="2">Uncharacterized protein</fullName>
    </submittedName>
</protein>
<dbReference type="Proteomes" id="UP000593576">
    <property type="component" value="Unassembled WGS sequence"/>
</dbReference>
<name>A0A7J9N746_GOSSC</name>
<feature type="compositionally biased region" description="Polar residues" evidence="1">
    <location>
        <begin position="58"/>
        <end position="73"/>
    </location>
</feature>
<dbReference type="EMBL" id="JABFAF010273752">
    <property type="protein sequence ID" value="MBA0879014.1"/>
    <property type="molecule type" value="Genomic_DNA"/>
</dbReference>
<organism evidence="2 3">
    <name type="scientific">Gossypium schwendimanii</name>
    <name type="common">Cotton</name>
    <dbReference type="NCBI Taxonomy" id="34291"/>
    <lineage>
        <taxon>Eukaryota</taxon>
        <taxon>Viridiplantae</taxon>
        <taxon>Streptophyta</taxon>
        <taxon>Embryophyta</taxon>
        <taxon>Tracheophyta</taxon>
        <taxon>Spermatophyta</taxon>
        <taxon>Magnoliopsida</taxon>
        <taxon>eudicotyledons</taxon>
        <taxon>Gunneridae</taxon>
        <taxon>Pentapetalae</taxon>
        <taxon>rosids</taxon>
        <taxon>malvids</taxon>
        <taxon>Malvales</taxon>
        <taxon>Malvaceae</taxon>
        <taxon>Malvoideae</taxon>
        <taxon>Gossypium</taxon>
    </lineage>
</organism>
<comment type="caution">
    <text evidence="2">The sequence shown here is derived from an EMBL/GenBank/DDBJ whole genome shotgun (WGS) entry which is preliminary data.</text>
</comment>
<evidence type="ECO:0000256" key="1">
    <source>
        <dbReference type="SAM" id="MobiDB-lite"/>
    </source>
</evidence>
<reference evidence="2 3" key="1">
    <citation type="journal article" date="2019" name="Genome Biol. Evol.">
        <title>Insights into the evolution of the New World diploid cottons (Gossypium, subgenus Houzingenia) based on genome sequencing.</title>
        <authorList>
            <person name="Grover C.E."/>
            <person name="Arick M.A. 2nd"/>
            <person name="Thrash A."/>
            <person name="Conover J.L."/>
            <person name="Sanders W.S."/>
            <person name="Peterson D.G."/>
            <person name="Frelichowski J.E."/>
            <person name="Scheffler J.A."/>
            <person name="Scheffler B.E."/>
            <person name="Wendel J.F."/>
        </authorList>
    </citation>
    <scope>NUCLEOTIDE SEQUENCE [LARGE SCALE GENOMIC DNA]</scope>
    <source>
        <strain evidence="2">1</strain>
        <tissue evidence="2">Leaf</tissue>
    </source>
</reference>
<dbReference type="AlphaFoldDB" id="A0A7J9N746"/>
<accession>A0A7J9N746</accession>
<proteinExistence type="predicted"/>
<feature type="compositionally biased region" description="Pro residues" evidence="1">
    <location>
        <begin position="77"/>
        <end position="88"/>
    </location>
</feature>
<evidence type="ECO:0000313" key="2">
    <source>
        <dbReference type="EMBL" id="MBA0879014.1"/>
    </source>
</evidence>
<evidence type="ECO:0000313" key="3">
    <source>
        <dbReference type="Proteomes" id="UP000593576"/>
    </source>
</evidence>
<gene>
    <name evidence="2" type="ORF">Goshw_029147</name>
</gene>
<feature type="compositionally biased region" description="Basic residues" evidence="1">
    <location>
        <begin position="1"/>
        <end position="14"/>
    </location>
</feature>
<keyword evidence="3" id="KW-1185">Reference proteome</keyword>
<feature type="region of interest" description="Disordered" evidence="1">
    <location>
        <begin position="1"/>
        <end position="88"/>
    </location>
</feature>
<sequence length="88" mass="9694">MQAHQQRPHNHPAHQHGPPINRPPLHEGSHEGPSGSSSFYQSPSPYGFETPSPLMMQTPPQSVFYQGGSSSQHRQPDPLPNEPESPPE</sequence>
<feature type="compositionally biased region" description="Low complexity" evidence="1">
    <location>
        <begin position="31"/>
        <end position="48"/>
    </location>
</feature>